<dbReference type="Proteomes" id="UP000290545">
    <property type="component" value="Unassembled WGS sequence"/>
</dbReference>
<evidence type="ECO:0000313" key="3">
    <source>
        <dbReference type="EMBL" id="RXK81882.1"/>
    </source>
</evidence>
<dbReference type="Pfam" id="PF18990">
    <property type="entry name" value="DUF5723"/>
    <property type="match status" value="1"/>
</dbReference>
<comment type="caution">
    <text evidence="3">The sequence shown here is derived from an EMBL/GenBank/DDBJ whole genome shotgun (WGS) entry which is preliminary data.</text>
</comment>
<evidence type="ECO:0000313" key="4">
    <source>
        <dbReference type="Proteomes" id="UP000290545"/>
    </source>
</evidence>
<dbReference type="InterPro" id="IPR043781">
    <property type="entry name" value="DUF5723"/>
</dbReference>
<name>A0A4Q1D393_9BACT</name>
<proteinExistence type="predicted"/>
<keyword evidence="1" id="KW-0732">Signal</keyword>
<evidence type="ECO:0000259" key="2">
    <source>
        <dbReference type="Pfam" id="PF18990"/>
    </source>
</evidence>
<gene>
    <name evidence="3" type="ORF">ESB13_19040</name>
</gene>
<dbReference type="RefSeq" id="WP_129005279.1">
    <property type="nucleotide sequence ID" value="NZ_SDHZ01000003.1"/>
</dbReference>
<protein>
    <recommendedName>
        <fullName evidence="2">DUF5723 domain-containing protein</fullName>
    </recommendedName>
</protein>
<sequence>MRTIILLLLFTSVTTAFSQQLQAIHGSAYAGSMAPDYNPAGILNAPYKWDLTILGVQGKTMSNAFYIEPYSLLSAADSVYAVSKNGNFRRYAHTAATVNLMNFRYQINEVSAFSLGANIRSYNHVRSSPVNWHDSMLYVYEFAAQNQPTTSLYAATQSSGWLELKMGYARVLSQTYAGRWQGGVQLKFMRSLSGAHGRLSNINFEPRTSPNPFVPYDFALTAADARYGYSNNYDRTNNDQSAGTNIKQFLKGMSNSVGLDLGVEYIHYWESDALYLEKPPAPHDYNWKFSAALLDIGRNTYTYGKASAHASGAKDGTYASSLQNKFNDLENINQLSDTIKSIAARYDTLRGNFSINQPTRLLINFDKNLEKNFYVNAELQWSIRSIDNVGQLNTKELTTFAITPRWEKKELGVYLPVQYTLERSAWVGLALKAGPLLVGLHNLGWLLGKKSVPNGGGYVTLQIRPGNKKEKDAPCPDY</sequence>
<keyword evidence="4" id="KW-1185">Reference proteome</keyword>
<evidence type="ECO:0000256" key="1">
    <source>
        <dbReference type="SAM" id="SignalP"/>
    </source>
</evidence>
<dbReference type="AlphaFoldDB" id="A0A4Q1D393"/>
<organism evidence="3 4">
    <name type="scientific">Filimonas effusa</name>
    <dbReference type="NCBI Taxonomy" id="2508721"/>
    <lineage>
        <taxon>Bacteria</taxon>
        <taxon>Pseudomonadati</taxon>
        <taxon>Bacteroidota</taxon>
        <taxon>Chitinophagia</taxon>
        <taxon>Chitinophagales</taxon>
        <taxon>Chitinophagaceae</taxon>
        <taxon>Filimonas</taxon>
    </lineage>
</organism>
<reference evidence="3 4" key="1">
    <citation type="submission" date="2019-01" db="EMBL/GenBank/DDBJ databases">
        <title>Filimonas sp. strain TTM-71.</title>
        <authorList>
            <person name="Chen W.-M."/>
        </authorList>
    </citation>
    <scope>NUCLEOTIDE SEQUENCE [LARGE SCALE GENOMIC DNA]</scope>
    <source>
        <strain evidence="3 4">TTM-71</strain>
    </source>
</reference>
<accession>A0A4Q1D393</accession>
<feature type="signal peptide" evidence="1">
    <location>
        <begin position="1"/>
        <end position="18"/>
    </location>
</feature>
<feature type="domain" description="DUF5723" evidence="2">
    <location>
        <begin position="43"/>
        <end position="435"/>
    </location>
</feature>
<dbReference type="EMBL" id="SDHZ01000003">
    <property type="protein sequence ID" value="RXK81882.1"/>
    <property type="molecule type" value="Genomic_DNA"/>
</dbReference>
<dbReference type="OrthoDB" id="9805336at2"/>
<feature type="chain" id="PRO_5020598906" description="DUF5723 domain-containing protein" evidence="1">
    <location>
        <begin position="19"/>
        <end position="478"/>
    </location>
</feature>